<comment type="caution">
    <text evidence="1">The sequence shown here is derived from an EMBL/GenBank/DDBJ whole genome shotgun (WGS) entry which is preliminary data.</text>
</comment>
<name>A0A846YPW8_9ACTN</name>
<protein>
    <submittedName>
        <fullName evidence="1">Uncharacterized protein</fullName>
    </submittedName>
</protein>
<keyword evidence="2" id="KW-1185">Reference proteome</keyword>
<organism evidence="1 2">
    <name type="scientific">Actinomadura latina</name>
    <dbReference type="NCBI Taxonomy" id="163603"/>
    <lineage>
        <taxon>Bacteria</taxon>
        <taxon>Bacillati</taxon>
        <taxon>Actinomycetota</taxon>
        <taxon>Actinomycetes</taxon>
        <taxon>Streptosporangiales</taxon>
        <taxon>Thermomonosporaceae</taxon>
        <taxon>Actinomadura</taxon>
    </lineage>
</organism>
<gene>
    <name evidence="1" type="ORF">HGB48_03445</name>
</gene>
<dbReference type="EMBL" id="JAAXPI010000002">
    <property type="protein sequence ID" value="NKZ02810.1"/>
    <property type="molecule type" value="Genomic_DNA"/>
</dbReference>
<proteinExistence type="predicted"/>
<dbReference type="Pfam" id="PF20046">
    <property type="entry name" value="DUF6448"/>
    <property type="match status" value="1"/>
</dbReference>
<sequence>MDGPVVTAARQALESDDVRVVLPYVPLRDEDEIRSVFESVREARGSDEPARDVADRLFFETVVRLHRMGEGAPYTGLKPAGLSVGPVIPLAERAIEADSPKPVAEYLTEALNQQLERRLAEVSRLASVKDRSIADARAYVEAMLGFQVYSHHLWKAMEAPAHSEHNGAGH</sequence>
<accession>A0A846YPW8</accession>
<evidence type="ECO:0000313" key="2">
    <source>
        <dbReference type="Proteomes" id="UP000579250"/>
    </source>
</evidence>
<dbReference type="Proteomes" id="UP000579250">
    <property type="component" value="Unassembled WGS sequence"/>
</dbReference>
<reference evidence="1 2" key="1">
    <citation type="submission" date="2020-04" db="EMBL/GenBank/DDBJ databases">
        <title>MicrobeNet Type strains.</title>
        <authorList>
            <person name="Nicholson A.C."/>
        </authorList>
    </citation>
    <scope>NUCLEOTIDE SEQUENCE [LARGE SCALE GENOMIC DNA]</scope>
    <source>
        <strain evidence="1 2">ATCC BAA-277</strain>
    </source>
</reference>
<evidence type="ECO:0000313" key="1">
    <source>
        <dbReference type="EMBL" id="NKZ02810.1"/>
    </source>
</evidence>
<dbReference type="InterPro" id="IPR045613">
    <property type="entry name" value="DUF6448"/>
</dbReference>
<dbReference type="AlphaFoldDB" id="A0A846YPW8"/>